<protein>
    <submittedName>
        <fullName evidence="2">Sugar phosphate isomerase/epimerase</fullName>
    </submittedName>
</protein>
<dbReference type="GO" id="GO:0008270">
    <property type="term" value="F:zinc ion binding"/>
    <property type="evidence" value="ECO:0007669"/>
    <property type="project" value="InterPro"/>
</dbReference>
<gene>
    <name evidence="2" type="ORF">DFQ15_11620</name>
</gene>
<sequence length="297" mass="33604">MVQALYRTDFDVVRHFPRISFSTNVYDNPADILGSIKSLGQHFDAVEFEVGEAAEKVFWSLSPAQRKELAQRISDYAQESGIELTVHAGWWGREYNLCSADMSERAVAIQKLADTVEFSRIAGATSVSFHPGYKDSHENAVLLENLIQALNATKAICDHENLHLCLENMGDQRPRYPIFSMAEHRRFHEQTGCHVTIDVTHLCSLFAYGPQLFSAIEAIAPITRHLHVADLDGMKHQHLPLGEGNLPLTDVLNRFAMSGYRGVAVVEEFIRSYATQFYLDRAIEYRKNIEDLIAQIH</sequence>
<dbReference type="GO" id="GO:0003677">
    <property type="term" value="F:DNA binding"/>
    <property type="evidence" value="ECO:0007669"/>
    <property type="project" value="InterPro"/>
</dbReference>
<dbReference type="GO" id="GO:0016853">
    <property type="term" value="F:isomerase activity"/>
    <property type="evidence" value="ECO:0007669"/>
    <property type="project" value="UniProtKB-KW"/>
</dbReference>
<dbReference type="InterPro" id="IPR001719">
    <property type="entry name" value="AP_endonuc_2"/>
</dbReference>
<dbReference type="PANTHER" id="PTHR12110:SF21">
    <property type="entry name" value="XYLOSE ISOMERASE-LIKE TIM BARREL DOMAIN-CONTAINING PROTEIN"/>
    <property type="match status" value="1"/>
</dbReference>
<name>A0A318SGE3_9BURK</name>
<dbReference type="SUPFAM" id="SSF51658">
    <property type="entry name" value="Xylose isomerase-like"/>
    <property type="match status" value="1"/>
</dbReference>
<evidence type="ECO:0000259" key="1">
    <source>
        <dbReference type="Pfam" id="PF01261"/>
    </source>
</evidence>
<dbReference type="PANTHER" id="PTHR12110">
    <property type="entry name" value="HYDROXYPYRUVATE ISOMERASE"/>
    <property type="match status" value="1"/>
</dbReference>
<evidence type="ECO:0000313" key="2">
    <source>
        <dbReference type="EMBL" id="PYE76060.1"/>
    </source>
</evidence>
<organism evidence="2 3">
    <name type="scientific">Xylophilus ampelinus</name>
    <dbReference type="NCBI Taxonomy" id="54067"/>
    <lineage>
        <taxon>Bacteria</taxon>
        <taxon>Pseudomonadati</taxon>
        <taxon>Pseudomonadota</taxon>
        <taxon>Betaproteobacteria</taxon>
        <taxon>Burkholderiales</taxon>
        <taxon>Xylophilus</taxon>
    </lineage>
</organism>
<evidence type="ECO:0000313" key="3">
    <source>
        <dbReference type="Proteomes" id="UP000247540"/>
    </source>
</evidence>
<reference evidence="2 3" key="1">
    <citation type="submission" date="2018-06" db="EMBL/GenBank/DDBJ databases">
        <title>Genomic Encyclopedia of Type Strains, Phase III (KMG-III): the genomes of soil and plant-associated and newly described type strains.</title>
        <authorList>
            <person name="Whitman W."/>
        </authorList>
    </citation>
    <scope>NUCLEOTIDE SEQUENCE [LARGE SCALE GENOMIC DNA]</scope>
    <source>
        <strain evidence="2 3">CECT 7646</strain>
    </source>
</reference>
<dbReference type="EMBL" id="QJTC01000016">
    <property type="protein sequence ID" value="PYE76060.1"/>
    <property type="molecule type" value="Genomic_DNA"/>
</dbReference>
<dbReference type="GO" id="GO:0006281">
    <property type="term" value="P:DNA repair"/>
    <property type="evidence" value="ECO:0007669"/>
    <property type="project" value="InterPro"/>
</dbReference>
<dbReference type="AlphaFoldDB" id="A0A318SGE3"/>
<proteinExistence type="predicted"/>
<comment type="caution">
    <text evidence="2">The sequence shown here is derived from an EMBL/GenBank/DDBJ whole genome shotgun (WGS) entry which is preliminary data.</text>
</comment>
<dbReference type="InterPro" id="IPR036237">
    <property type="entry name" value="Xyl_isomerase-like_sf"/>
</dbReference>
<keyword evidence="3" id="KW-1185">Reference proteome</keyword>
<dbReference type="OrthoDB" id="127676at2"/>
<dbReference type="RefSeq" id="WP_110466062.1">
    <property type="nucleotide sequence ID" value="NZ_JAMOFZ010000016.1"/>
</dbReference>
<keyword evidence="2" id="KW-0413">Isomerase</keyword>
<accession>A0A318SGE3</accession>
<feature type="domain" description="Xylose isomerase-like TIM barrel" evidence="1">
    <location>
        <begin position="37"/>
        <end position="276"/>
    </location>
</feature>
<dbReference type="Pfam" id="PF01261">
    <property type="entry name" value="AP_endonuc_2"/>
    <property type="match status" value="1"/>
</dbReference>
<dbReference type="InterPro" id="IPR050312">
    <property type="entry name" value="IolE/XylAMocC-like"/>
</dbReference>
<dbReference type="SMART" id="SM00518">
    <property type="entry name" value="AP2Ec"/>
    <property type="match status" value="1"/>
</dbReference>
<dbReference type="InterPro" id="IPR013022">
    <property type="entry name" value="Xyl_isomerase-like_TIM-brl"/>
</dbReference>
<dbReference type="Gene3D" id="3.20.20.150">
    <property type="entry name" value="Divalent-metal-dependent TIM barrel enzymes"/>
    <property type="match status" value="1"/>
</dbReference>
<dbReference type="Proteomes" id="UP000247540">
    <property type="component" value="Unassembled WGS sequence"/>
</dbReference>